<accession>A0A1H8V0Z9</accession>
<dbReference type="OrthoDB" id="9795692at2"/>
<dbReference type="EMBL" id="FOEG01000009">
    <property type="protein sequence ID" value="SEP09071.1"/>
    <property type="molecule type" value="Genomic_DNA"/>
</dbReference>
<organism evidence="3 4">
    <name type="scientific">Aquisalimonas asiatica</name>
    <dbReference type="NCBI Taxonomy" id="406100"/>
    <lineage>
        <taxon>Bacteria</taxon>
        <taxon>Pseudomonadati</taxon>
        <taxon>Pseudomonadota</taxon>
        <taxon>Gammaproteobacteria</taxon>
        <taxon>Chromatiales</taxon>
        <taxon>Ectothiorhodospiraceae</taxon>
        <taxon>Aquisalimonas</taxon>
    </lineage>
</organism>
<dbReference type="InterPro" id="IPR013024">
    <property type="entry name" value="GGCT-like"/>
</dbReference>
<dbReference type="GO" id="GO:0005737">
    <property type="term" value="C:cytoplasm"/>
    <property type="evidence" value="ECO:0007669"/>
    <property type="project" value="TreeGrafter"/>
</dbReference>
<name>A0A1H8V0Z9_9GAMM</name>
<dbReference type="InterPro" id="IPR006840">
    <property type="entry name" value="ChaC"/>
</dbReference>
<dbReference type="InterPro" id="IPR036568">
    <property type="entry name" value="GGCT-like_sf"/>
</dbReference>
<dbReference type="AlphaFoldDB" id="A0A1H8V0Z9"/>
<dbReference type="SUPFAM" id="SSF110857">
    <property type="entry name" value="Gamma-glutamyl cyclotransferase-like"/>
    <property type="match status" value="1"/>
</dbReference>
<dbReference type="RefSeq" id="WP_091645492.1">
    <property type="nucleotide sequence ID" value="NZ_FOEG01000009.1"/>
</dbReference>
<dbReference type="PANTHER" id="PTHR12192">
    <property type="entry name" value="CATION TRANSPORT PROTEIN CHAC-RELATED"/>
    <property type="match status" value="1"/>
</dbReference>
<proteinExistence type="predicted"/>
<reference evidence="3 4" key="1">
    <citation type="submission" date="2016-10" db="EMBL/GenBank/DDBJ databases">
        <authorList>
            <person name="de Groot N.N."/>
        </authorList>
    </citation>
    <scope>NUCLEOTIDE SEQUENCE [LARGE SCALE GENOMIC DNA]</scope>
    <source>
        <strain evidence="3 4">CGMCC 1.6291</strain>
    </source>
</reference>
<dbReference type="STRING" id="406100.SAMN04488052_10945"/>
<keyword evidence="2" id="KW-0456">Lyase</keyword>
<dbReference type="GO" id="GO:0006751">
    <property type="term" value="P:glutathione catabolic process"/>
    <property type="evidence" value="ECO:0007669"/>
    <property type="project" value="InterPro"/>
</dbReference>
<evidence type="ECO:0000256" key="1">
    <source>
        <dbReference type="ARBA" id="ARBA00012344"/>
    </source>
</evidence>
<evidence type="ECO:0000313" key="4">
    <source>
        <dbReference type="Proteomes" id="UP000199657"/>
    </source>
</evidence>
<dbReference type="GO" id="GO:0061928">
    <property type="term" value="F:glutathione specific gamma-glutamylcyclotransferase activity"/>
    <property type="evidence" value="ECO:0007669"/>
    <property type="project" value="UniProtKB-EC"/>
</dbReference>
<dbReference type="PANTHER" id="PTHR12192:SF2">
    <property type="entry name" value="GLUTATHIONE-SPECIFIC GAMMA-GLUTAMYLCYCLOTRANSFERASE 2"/>
    <property type="match status" value="1"/>
</dbReference>
<dbReference type="CDD" id="cd06661">
    <property type="entry name" value="GGCT_like"/>
    <property type="match status" value="1"/>
</dbReference>
<keyword evidence="4" id="KW-1185">Reference proteome</keyword>
<gene>
    <name evidence="3" type="ORF">SAMN04488052_10945</name>
</gene>
<dbReference type="Pfam" id="PF04752">
    <property type="entry name" value="ChaC"/>
    <property type="match status" value="1"/>
</dbReference>
<dbReference type="Gene3D" id="3.10.490.10">
    <property type="entry name" value="Gamma-glutamyl cyclotransferase-like"/>
    <property type="match status" value="1"/>
</dbReference>
<evidence type="ECO:0000313" key="3">
    <source>
        <dbReference type="EMBL" id="SEP09071.1"/>
    </source>
</evidence>
<dbReference type="EC" id="4.3.2.7" evidence="1"/>
<dbReference type="Proteomes" id="UP000199657">
    <property type="component" value="Unassembled WGS sequence"/>
</dbReference>
<evidence type="ECO:0000256" key="2">
    <source>
        <dbReference type="ARBA" id="ARBA00023239"/>
    </source>
</evidence>
<sequence length="205" mass="22200">MSVDTIAINRQRGAFEEQASFWLFGYGSLLYKAGFPYLECRPATIRGWSRRFWQGSHDHRGTPDAPGRVATLVEEAGAVCTGMAYRVTPEVLEPLDVREKNGYLRFTTTLTFTDGGTDQGLVYIATEDNDAFLGPAPALDMAQHIARSAGPSGPNRDYLVGVAAALERLGAEDTHVATLMQALQEVEAGPETQRAGRLPARPGTA</sequence>
<protein>
    <recommendedName>
        <fullName evidence="1">glutathione-specific gamma-glutamylcyclotransferase</fullName>
        <ecNumber evidence="1">4.3.2.7</ecNumber>
    </recommendedName>
</protein>